<dbReference type="STRING" id="84645.A0A498MEM4"/>
<dbReference type="Proteomes" id="UP000290572">
    <property type="component" value="Unassembled WGS sequence"/>
</dbReference>
<dbReference type="Gene3D" id="3.40.50.300">
    <property type="entry name" value="P-loop containing nucleotide triphosphate hydrolases"/>
    <property type="match status" value="1"/>
</dbReference>
<feature type="region of interest" description="Disordered" evidence="1">
    <location>
        <begin position="1"/>
        <end position="23"/>
    </location>
</feature>
<evidence type="ECO:0000313" key="3">
    <source>
        <dbReference type="Proteomes" id="UP000290572"/>
    </source>
</evidence>
<sequence length="552" mass="61961">MGASESKGKLNQPSEFDEPWREMPWEEKELLEKNLRELKLSDPKVKYVRILLTGQIGAGKSSFINSVNSTFQGRITTEALADTVSGTSFTKTYRTYYIRDGESALPFVFNDIMGLESGESLGAHQEDIAKCLEGLLKEGYNFSPGVSAKKEDCREIPQAIIMTKVDEVCPLVQKDLRKIYTSKKIKEKVNSQSTQEPIVSQTEGGLSGNYSRLCPDAGVDYAGMIPEDSAIGGFSQTRDPTPLEGFSEDARPSGGHLLYDIFGPATLWPLQFWLKVRVPSHAWHLGRLYVKVDYHCVKAVSRWTTSHLFQTGARLVLTSRRKVVTSDASNLERSVGELSSVQLLYRTYYIRDGESALPFVFNDIMGLEAGESHGAHQEDIAKCLEGLLKEGHNFNPAVSAKKEDCRSTTSTDDLTYCLVYVIAANKVSVMDREVFKKMKYIREKASDLEIPQAIIMTKVDEICPLVQKDLRKIYTSKKIKEKMQQCSNSVGVPMSHIFPVKNYHEEIDTKNDMDVLILRALTQIVQIADDLLKRRKYDLEKGKTASDSVEKS</sequence>
<protein>
    <submittedName>
        <fullName evidence="2">Interferon-induced 44-like protein</fullName>
    </submittedName>
</protein>
<dbReference type="AlphaFoldDB" id="A0A498MEM4"/>
<gene>
    <name evidence="2" type="ORF">ROHU_026776</name>
</gene>
<dbReference type="SUPFAM" id="SSF52540">
    <property type="entry name" value="P-loop containing nucleoside triphosphate hydrolases"/>
    <property type="match status" value="1"/>
</dbReference>
<dbReference type="InterPro" id="IPR027417">
    <property type="entry name" value="P-loop_NTPase"/>
</dbReference>
<evidence type="ECO:0000313" key="2">
    <source>
        <dbReference type="EMBL" id="RXN17496.1"/>
    </source>
</evidence>
<organism evidence="2 3">
    <name type="scientific">Labeo rohita</name>
    <name type="common">Indian major carp</name>
    <name type="synonym">Cyprinus rohita</name>
    <dbReference type="NCBI Taxonomy" id="84645"/>
    <lineage>
        <taxon>Eukaryota</taxon>
        <taxon>Metazoa</taxon>
        <taxon>Chordata</taxon>
        <taxon>Craniata</taxon>
        <taxon>Vertebrata</taxon>
        <taxon>Euteleostomi</taxon>
        <taxon>Actinopterygii</taxon>
        <taxon>Neopterygii</taxon>
        <taxon>Teleostei</taxon>
        <taxon>Ostariophysi</taxon>
        <taxon>Cypriniformes</taxon>
        <taxon>Cyprinidae</taxon>
        <taxon>Labeoninae</taxon>
        <taxon>Labeonini</taxon>
        <taxon>Labeo</taxon>
    </lineage>
</organism>
<dbReference type="CDD" id="cd00882">
    <property type="entry name" value="Ras_like_GTPase"/>
    <property type="match status" value="1"/>
</dbReference>
<keyword evidence="3" id="KW-1185">Reference proteome</keyword>
<name>A0A498MEM4_LABRO</name>
<dbReference type="PANTHER" id="PTHR14241">
    <property type="entry name" value="INTERFERON-INDUCED PROTEIN 44"/>
    <property type="match status" value="1"/>
</dbReference>
<evidence type="ECO:0000256" key="1">
    <source>
        <dbReference type="SAM" id="MobiDB-lite"/>
    </source>
</evidence>
<dbReference type="PANTHER" id="PTHR14241:SF1">
    <property type="entry name" value="INTERFERON-INDUCED PROTEIN 44-RELATED"/>
    <property type="match status" value="1"/>
</dbReference>
<proteinExistence type="predicted"/>
<reference evidence="2 3" key="1">
    <citation type="submission" date="2018-03" db="EMBL/GenBank/DDBJ databases">
        <title>Draft genome sequence of Rohu Carp (Labeo rohita).</title>
        <authorList>
            <person name="Das P."/>
            <person name="Kushwaha B."/>
            <person name="Joshi C.G."/>
            <person name="Kumar D."/>
            <person name="Nagpure N.S."/>
            <person name="Sahoo L."/>
            <person name="Das S.P."/>
            <person name="Bit A."/>
            <person name="Patnaik S."/>
            <person name="Meher P.K."/>
            <person name="Jayasankar P."/>
            <person name="Koringa P.G."/>
            <person name="Patel N.V."/>
            <person name="Hinsu A.T."/>
            <person name="Kumar R."/>
            <person name="Pandey M."/>
            <person name="Agarwal S."/>
            <person name="Srivastava S."/>
            <person name="Singh M."/>
            <person name="Iquebal M.A."/>
            <person name="Jaiswal S."/>
            <person name="Angadi U.B."/>
            <person name="Kumar N."/>
            <person name="Raza M."/>
            <person name="Shah T.M."/>
            <person name="Rai A."/>
            <person name="Jena J.K."/>
        </authorList>
    </citation>
    <scope>NUCLEOTIDE SEQUENCE [LARGE SCALE GENOMIC DNA]</scope>
    <source>
        <strain evidence="2">DASCIFA01</strain>
        <tissue evidence="2">Testis</tissue>
    </source>
</reference>
<dbReference type="GO" id="GO:0006955">
    <property type="term" value="P:immune response"/>
    <property type="evidence" value="ECO:0007669"/>
    <property type="project" value="TreeGrafter"/>
</dbReference>
<comment type="caution">
    <text evidence="2">The sequence shown here is derived from an EMBL/GenBank/DDBJ whole genome shotgun (WGS) entry which is preliminary data.</text>
</comment>
<dbReference type="EMBL" id="QBIY01012743">
    <property type="protein sequence ID" value="RXN17496.1"/>
    <property type="molecule type" value="Genomic_DNA"/>
</dbReference>
<accession>A0A498MEM4</accession>